<dbReference type="OrthoDB" id="9773828at2"/>
<feature type="domain" description="NADP-dependent oxidoreductase" evidence="2">
    <location>
        <begin position="16"/>
        <end position="308"/>
    </location>
</feature>
<protein>
    <submittedName>
        <fullName evidence="3">Oxidoreductase</fullName>
    </submittedName>
</protein>
<dbReference type="GO" id="GO:0005829">
    <property type="term" value="C:cytosol"/>
    <property type="evidence" value="ECO:0007669"/>
    <property type="project" value="TreeGrafter"/>
</dbReference>
<organism evidence="3 4">
    <name type="scientific">Paenibacillus bovis</name>
    <dbReference type="NCBI Taxonomy" id="1616788"/>
    <lineage>
        <taxon>Bacteria</taxon>
        <taxon>Bacillati</taxon>
        <taxon>Bacillota</taxon>
        <taxon>Bacilli</taxon>
        <taxon>Bacillales</taxon>
        <taxon>Paenibacillaceae</taxon>
        <taxon>Paenibacillus</taxon>
    </lineage>
</organism>
<gene>
    <name evidence="3" type="ORF">AR543_11820</name>
</gene>
<dbReference type="InterPro" id="IPR023210">
    <property type="entry name" value="NADP_OxRdtase_dom"/>
</dbReference>
<sequence>MRQQTRIGTTELMVTPIGLGTNKVGGHNLFSNLKDEDGKNIVRRALELGIDFLDTAYIYGPARSEELIGEVLKENGQRENVVIATKGAHKIEGNDTLIDNSPAFLRQSVEDSLKRLQTDYIDLYYIHFPDKDTPKDEAVGELKKLKEEGKIRAIGVSNFSIEQLKQANRHGDVDVLQSNYNLLEREVEQEFFPYLVENKISFVPYFPLASGLLGGKYTKDTPLTDSQKKKPLFQEGNYEKNLDKIDQLRSIAEEVNAAVANVALAWYLTRDCIDVVIPGTKNPQQLEDNLKTLDVHLSEEQVKRIDQIFAV</sequence>
<dbReference type="EMBL" id="CP013023">
    <property type="protein sequence ID" value="ANF96626.1"/>
    <property type="molecule type" value="Genomic_DNA"/>
</dbReference>
<evidence type="ECO:0000313" key="4">
    <source>
        <dbReference type="Proteomes" id="UP000078148"/>
    </source>
</evidence>
<dbReference type="KEGG" id="pbv:AR543_11820"/>
<evidence type="ECO:0000313" key="3">
    <source>
        <dbReference type="EMBL" id="ANF96626.1"/>
    </source>
</evidence>
<dbReference type="InterPro" id="IPR018170">
    <property type="entry name" value="Aldo/ket_reductase_CS"/>
</dbReference>
<dbReference type="AlphaFoldDB" id="A0A172ZG64"/>
<dbReference type="PRINTS" id="PR00069">
    <property type="entry name" value="ALDKETRDTASE"/>
</dbReference>
<dbReference type="GO" id="GO:0016491">
    <property type="term" value="F:oxidoreductase activity"/>
    <property type="evidence" value="ECO:0007669"/>
    <property type="project" value="UniProtKB-KW"/>
</dbReference>
<reference evidence="3 4" key="2">
    <citation type="journal article" date="2016" name="Int. J. Syst. Evol. Microbiol.">
        <title>Paenibacillus bovis sp. nov., isolated from raw yak (Bos grunniens) milk.</title>
        <authorList>
            <person name="Gao C."/>
            <person name="Han J."/>
            <person name="Liu Z."/>
            <person name="Xu X."/>
            <person name="Hang F."/>
            <person name="Wu Z."/>
        </authorList>
    </citation>
    <scope>NUCLEOTIDE SEQUENCE [LARGE SCALE GENOMIC DNA]</scope>
    <source>
        <strain evidence="3 4">BD3526</strain>
    </source>
</reference>
<name>A0A172ZG64_9BACL</name>
<dbReference type="STRING" id="1616788.AR543_11820"/>
<keyword evidence="1" id="KW-0560">Oxidoreductase</keyword>
<reference evidence="4" key="1">
    <citation type="submission" date="2015-10" db="EMBL/GenBank/DDBJ databases">
        <title>Genome of Paenibacillus bovis sp. nov.</title>
        <authorList>
            <person name="Wu Z."/>
            <person name="Gao C."/>
            <person name="Liu Z."/>
            <person name="Zheng H."/>
        </authorList>
    </citation>
    <scope>NUCLEOTIDE SEQUENCE [LARGE SCALE GENOMIC DNA]</scope>
    <source>
        <strain evidence="4">BD3526</strain>
    </source>
</reference>
<dbReference type="InterPro" id="IPR036812">
    <property type="entry name" value="NAD(P)_OxRdtase_dom_sf"/>
</dbReference>
<dbReference type="InterPro" id="IPR020471">
    <property type="entry name" value="AKR"/>
</dbReference>
<dbReference type="PANTHER" id="PTHR43364:SF4">
    <property type="entry name" value="NAD(P)-LINKED OXIDOREDUCTASE SUPERFAMILY PROTEIN"/>
    <property type="match status" value="1"/>
</dbReference>
<keyword evidence="4" id="KW-1185">Reference proteome</keyword>
<accession>A0A172ZG64</accession>
<evidence type="ECO:0000259" key="2">
    <source>
        <dbReference type="Pfam" id="PF00248"/>
    </source>
</evidence>
<dbReference type="Proteomes" id="UP000078148">
    <property type="component" value="Chromosome"/>
</dbReference>
<evidence type="ECO:0000256" key="1">
    <source>
        <dbReference type="ARBA" id="ARBA00023002"/>
    </source>
</evidence>
<dbReference type="InterPro" id="IPR050523">
    <property type="entry name" value="AKR_Detox_Biosynth"/>
</dbReference>
<dbReference type="FunFam" id="3.20.20.100:FF:000004">
    <property type="entry name" value="Oxidoreductase, aldo/keto reductase"/>
    <property type="match status" value="1"/>
</dbReference>
<dbReference type="Gene3D" id="3.20.20.100">
    <property type="entry name" value="NADP-dependent oxidoreductase domain"/>
    <property type="match status" value="1"/>
</dbReference>
<dbReference type="PROSITE" id="PS00062">
    <property type="entry name" value="ALDOKETO_REDUCTASE_2"/>
    <property type="match status" value="1"/>
</dbReference>
<dbReference type="PANTHER" id="PTHR43364">
    <property type="entry name" value="NADH-SPECIFIC METHYLGLYOXAL REDUCTASE-RELATED"/>
    <property type="match status" value="1"/>
</dbReference>
<dbReference type="SUPFAM" id="SSF51430">
    <property type="entry name" value="NAD(P)-linked oxidoreductase"/>
    <property type="match status" value="1"/>
</dbReference>
<proteinExistence type="predicted"/>
<dbReference type="RefSeq" id="WP_060534645.1">
    <property type="nucleotide sequence ID" value="NZ_CP013023.1"/>
</dbReference>
<dbReference type="Pfam" id="PF00248">
    <property type="entry name" value="Aldo_ket_red"/>
    <property type="match status" value="1"/>
</dbReference>